<dbReference type="EMBL" id="LT598496">
    <property type="protein sequence ID" value="SBV28309.1"/>
    <property type="molecule type" value="Genomic_DNA"/>
</dbReference>
<name>A0A1C3N6U3_9ACTN</name>
<dbReference type="STRING" id="307121.GA0070620_3850"/>
<evidence type="ECO:0000313" key="1">
    <source>
        <dbReference type="EMBL" id="SBV28309.1"/>
    </source>
</evidence>
<proteinExistence type="predicted"/>
<dbReference type="PATRIC" id="fig|307121.4.peg.3931"/>
<organism evidence="1 2">
    <name type="scientific">Micromonospora krabiensis</name>
    <dbReference type="NCBI Taxonomy" id="307121"/>
    <lineage>
        <taxon>Bacteria</taxon>
        <taxon>Bacillati</taxon>
        <taxon>Actinomycetota</taxon>
        <taxon>Actinomycetes</taxon>
        <taxon>Micromonosporales</taxon>
        <taxon>Micromonosporaceae</taxon>
        <taxon>Micromonospora</taxon>
    </lineage>
</organism>
<keyword evidence="2" id="KW-1185">Reference proteome</keyword>
<evidence type="ECO:0000313" key="2">
    <source>
        <dbReference type="Proteomes" id="UP000199393"/>
    </source>
</evidence>
<dbReference type="AlphaFoldDB" id="A0A1C3N6U3"/>
<sequence>MPAQANSQLGATGSWTPVPLDSRLHRGPAAITFAPVLGKLESLPLDQLTWENFERIQWRVMRDVEGLRHAQIYGERGQSQYGLDVVALAPDGVGVALQSKRYKRFGPAELKAAVTKFRSTTRPFQVSRLIIGVSREVTSTKVVEDLAKFRAEFHPITLDLWDRQELSRLLRGAPEIVIEFFGLPTAEAFCLPFELEPVRVPTADAVAIREALARTPEETTGAAALLREARAASEEPERALALIEEAQAKLRAAGFGSYAEQHENERNRLLAGLGRVGEAARRTLDGIWTALDRGLSTTAQIGQRRLRELARDGATEGPARELVKVADAAMELYFDPLASLPEASVLVIGEHADQVRLAVLAGETALANGDHAWLTRERQKLAALAETETRDRVLRTRLRLLVAESSGDWSNVLEDARKLRLGHALGGLVTARYARHCALHQRFEEAEALWDEAAGDACLAQRWTDAATWTFSRRAFRGRWKPFTSDELLPLQTALREMGPTRPVIATAEGAYEEALEGLRVQKLRSAAISAQRALRDAVAVSDWVAEGKARQVLAAVLVEADEPVVAARHLTRAGDVEAIKNLGKTCSSSFIDITAELSAPNYWTVGTAYRLIAQQADVIPDGMVRVIAGHIVAEIAGAEARELVDLRSFATSRYRGALSALAGISDRLTSEHAETVLSHFERQPKVEVNHYRLHDGDEAAAVARIAINQPALSQRAIPHLVALLARSQSSRNQAAREAIDHYIEIAKPHLAELAAEDDGWAQETLAYHDPEANPPEVVEQALSRLTTPLSHQPGVYSTGTTAVGDSLLVRAMPSTRLEPAVAELLRRADDPHVGSSDRGEYLVAASNLAPHLDDDDRDKHFPVALRCASAPTSSEHDEFDQRFDHRLGFLRITNPDQDSRDRALFLAACLATDDARRAAVRSQAYALLGAGENSDYWPTRALQQLGDALRDDVGFLVAQGWALRSFAAILWARHGNPPQVGARLAADKDVRVRRALAEALASVEVADYQSAARDRLAQDPCHSVRSALCSRTRQSE</sequence>
<accession>A0A1C3N6U3</accession>
<dbReference type="Proteomes" id="UP000199393">
    <property type="component" value="Chromosome I"/>
</dbReference>
<protein>
    <submittedName>
        <fullName evidence="1">Uncharacterized protein</fullName>
    </submittedName>
</protein>
<reference evidence="2" key="1">
    <citation type="submission" date="2016-06" db="EMBL/GenBank/DDBJ databases">
        <authorList>
            <person name="Varghese N."/>
        </authorList>
    </citation>
    <scope>NUCLEOTIDE SEQUENCE [LARGE SCALE GENOMIC DNA]</scope>
    <source>
        <strain evidence="2">DSM 45344</strain>
    </source>
</reference>
<gene>
    <name evidence="1" type="ORF">GA0070620_3850</name>
</gene>